<dbReference type="RefSeq" id="WP_168869463.1">
    <property type="nucleotide sequence ID" value="NZ_JABAIA010000001.1"/>
</dbReference>
<reference evidence="1 2" key="1">
    <citation type="submission" date="2020-04" db="EMBL/GenBank/DDBJ databases">
        <authorList>
            <person name="Yin C."/>
        </authorList>
    </citation>
    <scope>NUCLEOTIDE SEQUENCE [LARGE SCALE GENOMIC DNA]</scope>
    <source>
        <strain evidence="1 2">Ae27</strain>
    </source>
</reference>
<gene>
    <name evidence="1" type="ORF">HGH92_04025</name>
</gene>
<dbReference type="EMBL" id="JABAIA010000001">
    <property type="protein sequence ID" value="NLR63466.1"/>
    <property type="molecule type" value="Genomic_DNA"/>
</dbReference>
<sequence length="94" mass="10888">MITEITRKYGHFADALLLSFSFESNVHSASGKGKIEILINCMNSENDFEWEKVKLVFEEVTCFRFIENRNTSSVAINAAMLNHNNDEITFDFFR</sequence>
<comment type="caution">
    <text evidence="1">The sequence shown here is derived from an EMBL/GenBank/DDBJ whole genome shotgun (WGS) entry which is preliminary data.</text>
</comment>
<protein>
    <submittedName>
        <fullName evidence="1">Uncharacterized protein</fullName>
    </submittedName>
</protein>
<dbReference type="AlphaFoldDB" id="A0A847RJY4"/>
<name>A0A847RJY4_9BACT</name>
<dbReference type="Proteomes" id="UP000570474">
    <property type="component" value="Unassembled WGS sequence"/>
</dbReference>
<accession>A0A847RJY4</accession>
<proteinExistence type="predicted"/>
<organism evidence="1 2">
    <name type="scientific">Chitinophaga varians</name>
    <dbReference type="NCBI Taxonomy" id="2202339"/>
    <lineage>
        <taxon>Bacteria</taxon>
        <taxon>Pseudomonadati</taxon>
        <taxon>Bacteroidota</taxon>
        <taxon>Chitinophagia</taxon>
        <taxon>Chitinophagales</taxon>
        <taxon>Chitinophagaceae</taxon>
        <taxon>Chitinophaga</taxon>
    </lineage>
</organism>
<evidence type="ECO:0000313" key="1">
    <source>
        <dbReference type="EMBL" id="NLR63466.1"/>
    </source>
</evidence>
<keyword evidence="2" id="KW-1185">Reference proteome</keyword>
<evidence type="ECO:0000313" key="2">
    <source>
        <dbReference type="Proteomes" id="UP000570474"/>
    </source>
</evidence>